<dbReference type="InterPro" id="IPR017871">
    <property type="entry name" value="ABC_transporter-like_CS"/>
</dbReference>
<dbReference type="InterPro" id="IPR003593">
    <property type="entry name" value="AAA+_ATPase"/>
</dbReference>
<feature type="domain" description="ABC transporter" evidence="4">
    <location>
        <begin position="4"/>
        <end position="236"/>
    </location>
</feature>
<accession>A0A445MX79</accession>
<dbReference type="SUPFAM" id="SSF52540">
    <property type="entry name" value="P-loop containing nucleoside triphosphate hydrolases"/>
    <property type="match status" value="1"/>
</dbReference>
<dbReference type="PROSITE" id="PS00211">
    <property type="entry name" value="ABC_TRANSPORTER_1"/>
    <property type="match status" value="1"/>
</dbReference>
<evidence type="ECO:0000259" key="4">
    <source>
        <dbReference type="PROSITE" id="PS50893"/>
    </source>
</evidence>
<dbReference type="SMART" id="SM00382">
    <property type="entry name" value="AAA"/>
    <property type="match status" value="1"/>
</dbReference>
<evidence type="ECO:0000256" key="2">
    <source>
        <dbReference type="ARBA" id="ARBA00022741"/>
    </source>
</evidence>
<organism evidence="5">
    <name type="scientific">uncultured Desulfobacterium sp</name>
    <dbReference type="NCBI Taxonomy" id="201089"/>
    <lineage>
        <taxon>Bacteria</taxon>
        <taxon>Pseudomonadati</taxon>
        <taxon>Thermodesulfobacteriota</taxon>
        <taxon>Desulfobacteria</taxon>
        <taxon>Desulfobacterales</taxon>
        <taxon>Desulfobacteriaceae</taxon>
        <taxon>Desulfobacterium</taxon>
        <taxon>environmental samples</taxon>
    </lineage>
</organism>
<keyword evidence="2" id="KW-0547">Nucleotide-binding</keyword>
<dbReference type="InterPro" id="IPR027417">
    <property type="entry name" value="P-loop_NTPase"/>
</dbReference>
<dbReference type="CDD" id="cd03230">
    <property type="entry name" value="ABC_DR_subfamily_A"/>
    <property type="match status" value="1"/>
</dbReference>
<dbReference type="PANTHER" id="PTHR42939">
    <property type="entry name" value="ABC TRANSPORTER ATP-BINDING PROTEIN ALBC-RELATED"/>
    <property type="match status" value="1"/>
</dbReference>
<dbReference type="PROSITE" id="PS50893">
    <property type="entry name" value="ABC_TRANSPORTER_2"/>
    <property type="match status" value="1"/>
</dbReference>
<evidence type="ECO:0000256" key="1">
    <source>
        <dbReference type="ARBA" id="ARBA00022448"/>
    </source>
</evidence>
<dbReference type="InterPro" id="IPR003439">
    <property type="entry name" value="ABC_transporter-like_ATP-bd"/>
</dbReference>
<dbReference type="InterPro" id="IPR051782">
    <property type="entry name" value="ABC_Transporter_VariousFunc"/>
</dbReference>
<gene>
    <name evidence="5" type="ORF">PITCH_A2030177</name>
</gene>
<dbReference type="GO" id="GO:0005524">
    <property type="term" value="F:ATP binding"/>
    <property type="evidence" value="ECO:0007669"/>
    <property type="project" value="UniProtKB-KW"/>
</dbReference>
<keyword evidence="1" id="KW-0813">Transport</keyword>
<proteinExistence type="predicted"/>
<dbReference type="AlphaFoldDB" id="A0A445MX79"/>
<evidence type="ECO:0000256" key="3">
    <source>
        <dbReference type="ARBA" id="ARBA00022840"/>
    </source>
</evidence>
<evidence type="ECO:0000313" key="5">
    <source>
        <dbReference type="EMBL" id="SPD74033.1"/>
    </source>
</evidence>
<protein>
    <submittedName>
        <fullName evidence="5">ABC-type multidrug transport system, ATPase component</fullName>
    </submittedName>
</protein>
<dbReference type="PANTHER" id="PTHR42939:SF1">
    <property type="entry name" value="ABC TRANSPORTER ATP-BINDING PROTEIN ALBC-RELATED"/>
    <property type="match status" value="1"/>
</dbReference>
<dbReference type="Pfam" id="PF00005">
    <property type="entry name" value="ABC_tran"/>
    <property type="match status" value="1"/>
</dbReference>
<dbReference type="EMBL" id="OJIN01000117">
    <property type="protein sequence ID" value="SPD74033.1"/>
    <property type="molecule type" value="Genomic_DNA"/>
</dbReference>
<keyword evidence="3" id="KW-0067">ATP-binding</keyword>
<dbReference type="Gene3D" id="3.40.50.300">
    <property type="entry name" value="P-loop containing nucleotide triphosphate hydrolases"/>
    <property type="match status" value="1"/>
</dbReference>
<name>A0A445MX79_9BACT</name>
<sequence>MAEILFDHISKTFRYGFKRQTVLDNLTLDIEKGEVFGFLGPNGAGKSTSINIALDFIRADSGRVLIKGTQATDSNSRRNIGYMPEHPHFYEQLTPRELLEFGGLTSGMTRNDIKTQAGIILEKLELLPFIYRPVRTFSKGMKQRIGLAQAMIHDPEILILDEPMSGLDPLGRRLISRLILEFKEAGKTVFFSTHILNDVEMLCDRIGVLHKGKLLYCGDLQGFQKDSNTLEEAFVKEITDRSTR</sequence>
<reference evidence="5" key="1">
    <citation type="submission" date="2018-01" db="EMBL/GenBank/DDBJ databases">
        <authorList>
            <person name="Regsiter A."/>
            <person name="William W."/>
        </authorList>
    </citation>
    <scope>NUCLEOTIDE SEQUENCE</scope>
    <source>
        <strain evidence="5">TRIP AH-1</strain>
    </source>
</reference>
<dbReference type="GO" id="GO:0016887">
    <property type="term" value="F:ATP hydrolysis activity"/>
    <property type="evidence" value="ECO:0007669"/>
    <property type="project" value="InterPro"/>
</dbReference>